<feature type="domain" description="HPr" evidence="5">
    <location>
        <begin position="1"/>
        <end position="88"/>
    </location>
</feature>
<dbReference type="RefSeq" id="WP_215627818.1">
    <property type="nucleotide sequence ID" value="NZ_CP067089.2"/>
</dbReference>
<dbReference type="Pfam" id="PF00381">
    <property type="entry name" value="PTS-HPr"/>
    <property type="match status" value="1"/>
</dbReference>
<proteinExistence type="inferred from homology"/>
<dbReference type="GO" id="GO:0009401">
    <property type="term" value="P:phosphoenolpyruvate-dependent sugar phosphotransferase system"/>
    <property type="evidence" value="ECO:0007669"/>
    <property type="project" value="UniProtKB-KW"/>
</dbReference>
<dbReference type="PRINTS" id="PR00107">
    <property type="entry name" value="PHOSPHOCPHPR"/>
</dbReference>
<keyword evidence="4" id="KW-0598">Phosphotransferase system</keyword>
<dbReference type="EMBL" id="CP067089">
    <property type="protein sequence ID" value="QQO10514.1"/>
    <property type="molecule type" value="Genomic_DNA"/>
</dbReference>
<dbReference type="KEGG" id="bhc:JFL75_06260"/>
<organism evidence="6 7">
    <name type="scientific">Breznakiella homolactica</name>
    <dbReference type="NCBI Taxonomy" id="2798577"/>
    <lineage>
        <taxon>Bacteria</taxon>
        <taxon>Pseudomonadati</taxon>
        <taxon>Spirochaetota</taxon>
        <taxon>Spirochaetia</taxon>
        <taxon>Spirochaetales</taxon>
        <taxon>Breznakiellaceae</taxon>
        <taxon>Breznakiella</taxon>
    </lineage>
</organism>
<dbReference type="PROSITE" id="PS51350">
    <property type="entry name" value="PTS_HPR_DOM"/>
    <property type="match status" value="1"/>
</dbReference>
<dbReference type="AlphaFoldDB" id="A0A7T7XQ76"/>
<dbReference type="Proteomes" id="UP000595917">
    <property type="component" value="Chromosome"/>
</dbReference>
<keyword evidence="3" id="KW-0963">Cytoplasm</keyword>
<dbReference type="InterPro" id="IPR050399">
    <property type="entry name" value="HPr"/>
</dbReference>
<evidence type="ECO:0000256" key="3">
    <source>
        <dbReference type="ARBA" id="ARBA00022490"/>
    </source>
</evidence>
<reference evidence="6" key="1">
    <citation type="submission" date="2021-01" db="EMBL/GenBank/DDBJ databases">
        <title>Description of Breznakiella homolactica.</title>
        <authorList>
            <person name="Song Y."/>
            <person name="Brune A."/>
        </authorList>
    </citation>
    <scope>NUCLEOTIDE SEQUENCE</scope>
    <source>
        <strain evidence="6">RmG30</strain>
    </source>
</reference>
<evidence type="ECO:0000256" key="2">
    <source>
        <dbReference type="ARBA" id="ARBA00010736"/>
    </source>
</evidence>
<dbReference type="PROSITE" id="PS00369">
    <property type="entry name" value="PTS_HPR_HIS"/>
    <property type="match status" value="1"/>
</dbReference>
<evidence type="ECO:0000313" key="6">
    <source>
        <dbReference type="EMBL" id="QQO10514.1"/>
    </source>
</evidence>
<dbReference type="Gene3D" id="3.30.1340.10">
    <property type="entry name" value="HPr-like"/>
    <property type="match status" value="1"/>
</dbReference>
<dbReference type="InterPro" id="IPR001020">
    <property type="entry name" value="PTS_HPr_His_P_site"/>
</dbReference>
<gene>
    <name evidence="6" type="ORF">JFL75_06260</name>
</gene>
<name>A0A7T7XQ76_9SPIR</name>
<dbReference type="CDD" id="cd00367">
    <property type="entry name" value="PTS-HPr_like"/>
    <property type="match status" value="1"/>
</dbReference>
<comment type="subcellular location">
    <subcellularLocation>
        <location evidence="1">Cytoplasm</location>
    </subcellularLocation>
</comment>
<dbReference type="GO" id="GO:0005737">
    <property type="term" value="C:cytoplasm"/>
    <property type="evidence" value="ECO:0007669"/>
    <property type="project" value="UniProtKB-SubCell"/>
</dbReference>
<evidence type="ECO:0000256" key="4">
    <source>
        <dbReference type="ARBA" id="ARBA00022683"/>
    </source>
</evidence>
<comment type="similarity">
    <text evidence="2">Belongs to the HPr family.</text>
</comment>
<dbReference type="SUPFAM" id="SSF55594">
    <property type="entry name" value="HPr-like"/>
    <property type="match status" value="1"/>
</dbReference>
<evidence type="ECO:0000313" key="7">
    <source>
        <dbReference type="Proteomes" id="UP000595917"/>
    </source>
</evidence>
<sequence>MFEKIVTIQNRAGIHARPAAMLVQTTKDFKSNIYLEKDNDRINAKSIMGIITLGASYGSEIRVIAEGEDEQEAVEAVVRLFNSKFEEE</sequence>
<dbReference type="InterPro" id="IPR000032">
    <property type="entry name" value="HPr-like"/>
</dbReference>
<protein>
    <submittedName>
        <fullName evidence="6">HPr family phosphocarrier protein</fullName>
    </submittedName>
</protein>
<dbReference type="PANTHER" id="PTHR33705:SF2">
    <property type="entry name" value="PHOSPHOCARRIER PROTEIN NPR"/>
    <property type="match status" value="1"/>
</dbReference>
<accession>A0A7T7XQ76</accession>
<dbReference type="PANTHER" id="PTHR33705">
    <property type="entry name" value="PHOSPHOCARRIER PROTEIN HPR"/>
    <property type="match status" value="1"/>
</dbReference>
<evidence type="ECO:0000256" key="1">
    <source>
        <dbReference type="ARBA" id="ARBA00004496"/>
    </source>
</evidence>
<dbReference type="InterPro" id="IPR035895">
    <property type="entry name" value="HPr-like_sf"/>
</dbReference>
<dbReference type="NCBIfam" id="TIGR01003">
    <property type="entry name" value="PTS_HPr_family"/>
    <property type="match status" value="1"/>
</dbReference>
<evidence type="ECO:0000259" key="5">
    <source>
        <dbReference type="PROSITE" id="PS51350"/>
    </source>
</evidence>
<keyword evidence="7" id="KW-1185">Reference proteome</keyword>